<dbReference type="GO" id="GO:0080008">
    <property type="term" value="C:Cul4-RING E3 ubiquitin ligase complex"/>
    <property type="evidence" value="ECO:0007669"/>
    <property type="project" value="TreeGrafter"/>
</dbReference>
<name>A0A8J4D2M8_9CHLO</name>
<accession>A0A8J4D2M8</accession>
<protein>
    <submittedName>
        <fullName evidence="3">Uncharacterized protein</fullName>
    </submittedName>
</protein>
<dbReference type="PANTHER" id="PTHR13129">
    <property type="entry name" value="VPRBP PROTEIN-RELATED"/>
    <property type="match status" value="1"/>
</dbReference>
<dbReference type="AlphaFoldDB" id="A0A8J4D2M8"/>
<evidence type="ECO:0000313" key="4">
    <source>
        <dbReference type="Proteomes" id="UP000722791"/>
    </source>
</evidence>
<feature type="non-terminal residue" evidence="3">
    <location>
        <position position="1"/>
    </location>
</feature>
<sequence length="195" mass="20889">MEGARTASGVPLLPRVSVPLVDTQAVRDLLSTISSGSYNAQLTAAVQLAELLEAEEGRFRDVVGDPWGGPAGQRAAHSIGRLLACIKERESVYDNLCESWILSRSAPLEQQVAGLRLVLACLSCWGFQYPLTEDRCMDLLLEWAGEAGDETPTPSDPPPADDEALLREARSVYSTALLAIAMTNEDYAGPASSTP</sequence>
<dbReference type="GO" id="GO:0016567">
    <property type="term" value="P:protein ubiquitination"/>
    <property type="evidence" value="ECO:0007669"/>
    <property type="project" value="InterPro"/>
</dbReference>
<comment type="caution">
    <text evidence="3">The sequence shown here is derived from an EMBL/GenBank/DDBJ whole genome shotgun (WGS) entry which is preliminary data.</text>
</comment>
<dbReference type="EMBL" id="BNCQ01000001">
    <property type="protein sequence ID" value="GIL94574.1"/>
    <property type="molecule type" value="Genomic_DNA"/>
</dbReference>
<evidence type="ECO:0000256" key="2">
    <source>
        <dbReference type="ARBA" id="ARBA00023242"/>
    </source>
</evidence>
<proteinExistence type="predicted"/>
<gene>
    <name evidence="3" type="ORF">Vretimale_806</name>
</gene>
<dbReference type="InterPro" id="IPR033270">
    <property type="entry name" value="VPRBP/DCAF1"/>
</dbReference>
<dbReference type="Proteomes" id="UP000722791">
    <property type="component" value="Unassembled WGS sequence"/>
</dbReference>
<comment type="subcellular location">
    <subcellularLocation>
        <location evidence="1">Nucleus</location>
    </subcellularLocation>
</comment>
<dbReference type="PANTHER" id="PTHR13129:SF4">
    <property type="entry name" value="DDB1- AND CUL4-ASSOCIATED FACTOR 1"/>
    <property type="match status" value="1"/>
</dbReference>
<organism evidence="3 4">
    <name type="scientific">Volvox reticuliferus</name>
    <dbReference type="NCBI Taxonomy" id="1737510"/>
    <lineage>
        <taxon>Eukaryota</taxon>
        <taxon>Viridiplantae</taxon>
        <taxon>Chlorophyta</taxon>
        <taxon>core chlorophytes</taxon>
        <taxon>Chlorophyceae</taxon>
        <taxon>CS clade</taxon>
        <taxon>Chlamydomonadales</taxon>
        <taxon>Volvocaceae</taxon>
        <taxon>Volvox</taxon>
    </lineage>
</organism>
<reference evidence="3" key="1">
    <citation type="journal article" date="2021" name="Proc. Natl. Acad. Sci. U.S.A.">
        <title>Three genomes in the algal genus Volvox reveal the fate of a haploid sex-determining region after a transition to homothallism.</title>
        <authorList>
            <person name="Yamamoto K."/>
            <person name="Hamaji T."/>
            <person name="Kawai-Toyooka H."/>
            <person name="Matsuzaki R."/>
            <person name="Takahashi F."/>
            <person name="Nishimura Y."/>
            <person name="Kawachi M."/>
            <person name="Noguchi H."/>
            <person name="Minakuchi Y."/>
            <person name="Umen J.G."/>
            <person name="Toyoda A."/>
            <person name="Nozaki H."/>
        </authorList>
    </citation>
    <scope>NUCLEOTIDE SEQUENCE</scope>
    <source>
        <strain evidence="3">NIES-3785</strain>
    </source>
</reference>
<evidence type="ECO:0000256" key="1">
    <source>
        <dbReference type="ARBA" id="ARBA00004123"/>
    </source>
</evidence>
<evidence type="ECO:0000313" key="3">
    <source>
        <dbReference type="EMBL" id="GIL94574.1"/>
    </source>
</evidence>
<keyword evidence="2" id="KW-0539">Nucleus</keyword>
<dbReference type="GO" id="GO:0005634">
    <property type="term" value="C:nucleus"/>
    <property type="evidence" value="ECO:0007669"/>
    <property type="project" value="UniProtKB-SubCell"/>
</dbReference>